<gene>
    <name evidence="2" type="ORF">EHS24_000978</name>
</gene>
<feature type="region of interest" description="Disordered" evidence="1">
    <location>
        <begin position="1"/>
        <end position="32"/>
    </location>
</feature>
<proteinExistence type="predicted"/>
<keyword evidence="3" id="KW-1185">Reference proteome</keyword>
<dbReference type="RefSeq" id="XP_028480641.1">
    <property type="nucleotide sequence ID" value="XM_028616784.1"/>
</dbReference>
<protein>
    <submittedName>
        <fullName evidence="2">Uncharacterized protein</fullName>
    </submittedName>
</protein>
<name>A0A427YBG5_9TREE</name>
<comment type="caution">
    <text evidence="2">The sequence shown here is derived from an EMBL/GenBank/DDBJ whole genome shotgun (WGS) entry which is preliminary data.</text>
</comment>
<feature type="compositionally biased region" description="Basic residues" evidence="1">
    <location>
        <begin position="23"/>
        <end position="32"/>
    </location>
</feature>
<evidence type="ECO:0000256" key="1">
    <source>
        <dbReference type="SAM" id="MobiDB-lite"/>
    </source>
</evidence>
<evidence type="ECO:0000313" key="2">
    <source>
        <dbReference type="EMBL" id="RSH88433.1"/>
    </source>
</evidence>
<organism evidence="2 3">
    <name type="scientific">Apiotrichum porosum</name>
    <dbReference type="NCBI Taxonomy" id="105984"/>
    <lineage>
        <taxon>Eukaryota</taxon>
        <taxon>Fungi</taxon>
        <taxon>Dikarya</taxon>
        <taxon>Basidiomycota</taxon>
        <taxon>Agaricomycotina</taxon>
        <taxon>Tremellomycetes</taxon>
        <taxon>Trichosporonales</taxon>
        <taxon>Trichosporonaceae</taxon>
        <taxon>Apiotrichum</taxon>
    </lineage>
</organism>
<sequence>MAGAMSEAERKERRKVTNANSQKKNKHLRAKKKAIRKAGISDAQKALEAAEQTARSALGRARRGSAAPEVVARRRAELDACLV</sequence>
<dbReference type="EMBL" id="RSCE01000001">
    <property type="protein sequence ID" value="RSH88433.1"/>
    <property type="molecule type" value="Genomic_DNA"/>
</dbReference>
<dbReference type="AlphaFoldDB" id="A0A427YBG5"/>
<evidence type="ECO:0000313" key="3">
    <source>
        <dbReference type="Proteomes" id="UP000279236"/>
    </source>
</evidence>
<dbReference type="Proteomes" id="UP000279236">
    <property type="component" value="Unassembled WGS sequence"/>
</dbReference>
<dbReference type="GeneID" id="39585521"/>
<reference evidence="2 3" key="1">
    <citation type="submission" date="2018-11" db="EMBL/GenBank/DDBJ databases">
        <title>Genome sequence of Apiotrichum porosum DSM 27194.</title>
        <authorList>
            <person name="Aliyu H."/>
            <person name="Gorte O."/>
            <person name="Ochsenreither K."/>
        </authorList>
    </citation>
    <scope>NUCLEOTIDE SEQUENCE [LARGE SCALE GENOMIC DNA]</scope>
    <source>
        <strain evidence="2 3">DSM 27194</strain>
    </source>
</reference>
<accession>A0A427YBG5</accession>